<organism evidence="2">
    <name type="scientific">freshwater metagenome</name>
    <dbReference type="NCBI Taxonomy" id="449393"/>
    <lineage>
        <taxon>unclassified sequences</taxon>
        <taxon>metagenomes</taxon>
        <taxon>ecological metagenomes</taxon>
    </lineage>
</organism>
<feature type="region of interest" description="Disordered" evidence="1">
    <location>
        <begin position="59"/>
        <end position="81"/>
    </location>
</feature>
<proteinExistence type="predicted"/>
<sequence length="81" mass="8735">MRRAIRAPKLRAGNHDTVEGRVGTSAYHGGSKTLGWVVCHDDKLGGGNLIFWLCVGKNSSQKGADKAERNEHPAKGKPRLA</sequence>
<protein>
    <submittedName>
        <fullName evidence="2">Unannotated protein</fullName>
    </submittedName>
</protein>
<evidence type="ECO:0000313" key="2">
    <source>
        <dbReference type="EMBL" id="CAB4575105.1"/>
    </source>
</evidence>
<evidence type="ECO:0000256" key="1">
    <source>
        <dbReference type="SAM" id="MobiDB-lite"/>
    </source>
</evidence>
<accession>A0A6J6EII9</accession>
<feature type="compositionally biased region" description="Basic and acidic residues" evidence="1">
    <location>
        <begin position="63"/>
        <end position="74"/>
    </location>
</feature>
<dbReference type="AlphaFoldDB" id="A0A6J6EII9"/>
<name>A0A6J6EII9_9ZZZZ</name>
<reference evidence="2" key="1">
    <citation type="submission" date="2020-05" db="EMBL/GenBank/DDBJ databases">
        <authorList>
            <person name="Chiriac C."/>
            <person name="Salcher M."/>
            <person name="Ghai R."/>
            <person name="Kavagutti S V."/>
        </authorList>
    </citation>
    <scope>NUCLEOTIDE SEQUENCE</scope>
</reference>
<gene>
    <name evidence="2" type="ORF">UFOPK1591_01530</name>
</gene>
<dbReference type="EMBL" id="CAEZTD010000179">
    <property type="protein sequence ID" value="CAB4575105.1"/>
    <property type="molecule type" value="Genomic_DNA"/>
</dbReference>